<dbReference type="Gene3D" id="3.60.15.10">
    <property type="entry name" value="Ribonuclease Z/Hydroxyacylglutathione hydrolase-like"/>
    <property type="match status" value="1"/>
</dbReference>
<dbReference type="GO" id="GO:0005737">
    <property type="term" value="C:cytoplasm"/>
    <property type="evidence" value="ECO:0007669"/>
    <property type="project" value="TreeGrafter"/>
</dbReference>
<dbReference type="Pfam" id="PF12706">
    <property type="entry name" value="Lactamase_B_2"/>
    <property type="match status" value="1"/>
</dbReference>
<dbReference type="PANTHER" id="PTHR15032">
    <property type="entry name" value="N-ACYL-PHOSPHATIDYLETHANOLAMINE-HYDROLYZING PHOSPHOLIPASE D"/>
    <property type="match status" value="1"/>
</dbReference>
<dbReference type="SUPFAM" id="SSF56281">
    <property type="entry name" value="Metallo-hydrolase/oxidoreductase"/>
    <property type="match status" value="1"/>
</dbReference>
<dbReference type="PANTHER" id="PTHR15032:SF4">
    <property type="entry name" value="N-ACYL-PHOSPHATIDYLETHANOLAMINE-HYDROLYZING PHOSPHOLIPASE D"/>
    <property type="match status" value="1"/>
</dbReference>
<dbReference type="RefSeq" id="WP_102965809.1">
    <property type="nucleotide sequence ID" value="NZ_POSK01000003.1"/>
</dbReference>
<gene>
    <name evidence="2" type="ORF">C1N32_06720</name>
</gene>
<dbReference type="Proteomes" id="UP000236449">
    <property type="component" value="Unassembled WGS sequence"/>
</dbReference>
<organism evidence="2 3">
    <name type="scientific">Vibrio diazotrophicus</name>
    <dbReference type="NCBI Taxonomy" id="685"/>
    <lineage>
        <taxon>Bacteria</taxon>
        <taxon>Pseudomonadati</taxon>
        <taxon>Pseudomonadota</taxon>
        <taxon>Gammaproteobacteria</taxon>
        <taxon>Vibrionales</taxon>
        <taxon>Vibrionaceae</taxon>
        <taxon>Vibrio</taxon>
    </lineage>
</organism>
<feature type="domain" description="Metallo-beta-lactamase" evidence="1">
    <location>
        <begin position="88"/>
        <end position="282"/>
    </location>
</feature>
<comment type="caution">
    <text evidence="2">The sequence shown here is derived from an EMBL/GenBank/DDBJ whole genome shotgun (WGS) entry which is preliminary data.</text>
</comment>
<reference evidence="2 3" key="1">
    <citation type="submission" date="2018-01" db="EMBL/GenBank/DDBJ databases">
        <title>Draft genome sequences of six Vibrio diazotrophicus strains isolated from deep-sea sediments of the Baltic Sea.</title>
        <authorList>
            <person name="Castillo D."/>
            <person name="Vandieken V."/>
            <person name="Chiang O."/>
            <person name="Middelboe M."/>
        </authorList>
    </citation>
    <scope>NUCLEOTIDE SEQUENCE [LARGE SCALE GENOMIC DNA]</scope>
    <source>
        <strain evidence="2 3">60.27F</strain>
    </source>
</reference>
<accession>A0A2J8I5L9</accession>
<dbReference type="InterPro" id="IPR036866">
    <property type="entry name" value="RibonucZ/Hydroxyglut_hydro"/>
</dbReference>
<dbReference type="GO" id="GO:0016787">
    <property type="term" value="F:hydrolase activity"/>
    <property type="evidence" value="ECO:0007669"/>
    <property type="project" value="UniProtKB-KW"/>
</dbReference>
<protein>
    <submittedName>
        <fullName evidence="2">Hydrolase</fullName>
    </submittedName>
</protein>
<evidence type="ECO:0000259" key="1">
    <source>
        <dbReference type="Pfam" id="PF12706"/>
    </source>
</evidence>
<dbReference type="EMBL" id="POSK01000003">
    <property type="protein sequence ID" value="PNI05781.1"/>
    <property type="molecule type" value="Genomic_DNA"/>
</dbReference>
<dbReference type="AlphaFoldDB" id="A0A2J8I5L9"/>
<sequence length="353" mass="40165">MNTVENNQVSDTAALDGKFANHEVDNKNSIRDFLAISWAYLTEKHEDTVPKKPIPVQSITNEQLEVENDDVVYRLGHSSILMKLDGQWILTDPVFSDRASPVQWAGPKRFHQPPISIQDLPTIDVVLISHDHYDHLDKAAVKSLAKKVDHFLVPSKVGALLQKWGVPASKIQEFLWWDSANRGSVEFAFTPTQHFSGRGLTDRNQTLWGSWVIRSSKKSIFFSGDSGYFIGFKEIGNKYGPFDLTMIETGAYNKLWSEVHMFPRQSLQAHIDLKGKMMMPIHNSTFDLSMHRWYEPLEKASNLARSLGVTLVTPVIGQRMSLNESFQSVRWWEQLEVEMEAEPSVQNCFNSAS</sequence>
<keyword evidence="2" id="KW-0378">Hydrolase</keyword>
<dbReference type="InterPro" id="IPR001279">
    <property type="entry name" value="Metallo-B-lactamas"/>
</dbReference>
<evidence type="ECO:0000313" key="2">
    <source>
        <dbReference type="EMBL" id="PNI05781.1"/>
    </source>
</evidence>
<dbReference type="OrthoDB" id="9805728at2"/>
<evidence type="ECO:0000313" key="3">
    <source>
        <dbReference type="Proteomes" id="UP000236449"/>
    </source>
</evidence>
<name>A0A2J8I5L9_VIBDI</name>
<proteinExistence type="predicted"/>